<evidence type="ECO:0000256" key="2">
    <source>
        <dbReference type="ARBA" id="ARBA00022741"/>
    </source>
</evidence>
<comment type="caution">
    <text evidence="12">The sequence shown here is derived from an EMBL/GenBank/DDBJ whole genome shotgun (WGS) entry which is preliminary data.</text>
</comment>
<reference evidence="12 13" key="1">
    <citation type="submission" date="2020-04" db="EMBL/GenBank/DDBJ databases">
        <title>Draft genome of Leeia sp. IMCC25680.</title>
        <authorList>
            <person name="Song J."/>
            <person name="Cho J.-C."/>
        </authorList>
    </citation>
    <scope>NUCLEOTIDE SEQUENCE [LARGE SCALE GENOMIC DNA]</scope>
    <source>
        <strain evidence="12 13">IMCC25680</strain>
    </source>
</reference>
<dbReference type="GO" id="GO:0003677">
    <property type="term" value="F:DNA binding"/>
    <property type="evidence" value="ECO:0007669"/>
    <property type="project" value="UniProtKB-UniRule"/>
</dbReference>
<dbReference type="RefSeq" id="WP_168875427.1">
    <property type="nucleotide sequence ID" value="NZ_JABAIM010000001.1"/>
</dbReference>
<dbReference type="Gene3D" id="1.10.10.160">
    <property type="match status" value="1"/>
</dbReference>
<dbReference type="GO" id="GO:0008854">
    <property type="term" value="F:exodeoxyribonuclease V activity"/>
    <property type="evidence" value="ECO:0007669"/>
    <property type="project" value="InterPro"/>
</dbReference>
<name>A0A847S8T2_9NEIS</name>
<dbReference type="InterPro" id="IPR027417">
    <property type="entry name" value="P-loop_NTPase"/>
</dbReference>
<dbReference type="SUPFAM" id="SSF52980">
    <property type="entry name" value="Restriction endonuclease-like"/>
    <property type="match status" value="1"/>
</dbReference>
<dbReference type="NCBIfam" id="TIGR01450">
    <property type="entry name" value="recC"/>
    <property type="match status" value="1"/>
</dbReference>
<keyword evidence="3 10" id="KW-0227">DNA damage</keyword>
<protein>
    <recommendedName>
        <fullName evidence="10">RecBCD enzyme subunit RecC</fullName>
    </recommendedName>
    <alternativeName>
        <fullName evidence="10">Exonuclease V subunit RecC</fullName>
        <shortName evidence="10">ExoV subunit RecC</shortName>
    </alternativeName>
    <alternativeName>
        <fullName evidence="10">Helicase/nuclease RecBCD subunit RecC</fullName>
    </alternativeName>
</protein>
<keyword evidence="1 10" id="KW-0540">Nuclease</keyword>
<dbReference type="AlphaFoldDB" id="A0A847S8T2"/>
<comment type="function">
    <text evidence="10">A helicase/nuclease that prepares dsDNA breaks (DSB) for recombinational DNA repair. Binds to DSBs and unwinds DNA via a highly rapid and processive ATP-dependent bidirectional helicase activity. Unwinds dsDNA until it encounters a Chi (crossover hotspot instigator) sequence from the 3' direction. Cuts ssDNA a few nucleotides 3' to the Chi site. The properties and activities of the enzyme are changed at Chi. The Chi-altered holoenzyme produces a long 3'-ssDNA overhang and facilitates RecA-binding to the ssDNA for homologous DNA recombination and repair. Holoenzyme degrades any linearized DNA that is unable to undergo homologous recombination. In the holoenzyme this subunit recognizes the wild-type Chi sequence, and when added to isolated RecB increases its ATP-dependent helicase processivity.</text>
</comment>
<dbReference type="GO" id="GO:0005524">
    <property type="term" value="F:ATP binding"/>
    <property type="evidence" value="ECO:0007669"/>
    <property type="project" value="UniProtKB-UniRule"/>
</dbReference>
<keyword evidence="5 10" id="KW-0347">Helicase</keyword>
<dbReference type="GO" id="GO:0000724">
    <property type="term" value="P:double-strand break repair via homologous recombination"/>
    <property type="evidence" value="ECO:0007669"/>
    <property type="project" value="UniProtKB-UniRule"/>
</dbReference>
<keyword evidence="7 10" id="KW-0067">ATP-binding</keyword>
<evidence type="ECO:0000313" key="13">
    <source>
        <dbReference type="Proteomes" id="UP000587991"/>
    </source>
</evidence>
<dbReference type="Pfam" id="PF04257">
    <property type="entry name" value="Exonuc_V_gamma"/>
    <property type="match status" value="1"/>
</dbReference>
<keyword evidence="4 10" id="KW-0378">Hydrolase</keyword>
<evidence type="ECO:0000256" key="3">
    <source>
        <dbReference type="ARBA" id="ARBA00022763"/>
    </source>
</evidence>
<organism evidence="12 13">
    <name type="scientific">Leeia aquatica</name>
    <dbReference type="NCBI Taxonomy" id="2725557"/>
    <lineage>
        <taxon>Bacteria</taxon>
        <taxon>Pseudomonadati</taxon>
        <taxon>Pseudomonadota</taxon>
        <taxon>Betaproteobacteria</taxon>
        <taxon>Neisseriales</taxon>
        <taxon>Leeiaceae</taxon>
        <taxon>Leeia</taxon>
    </lineage>
</organism>
<keyword evidence="6 10" id="KW-0269">Exonuclease</keyword>
<dbReference type="SUPFAM" id="SSF52540">
    <property type="entry name" value="P-loop containing nucleoside triphosphate hydrolases"/>
    <property type="match status" value="2"/>
</dbReference>
<dbReference type="Gene3D" id="3.40.50.10930">
    <property type="match status" value="1"/>
</dbReference>
<feature type="domain" description="RecC C-terminal" evidence="11">
    <location>
        <begin position="791"/>
        <end position="1018"/>
    </location>
</feature>
<keyword evidence="9 10" id="KW-0234">DNA repair</keyword>
<sequence length="1087" mass="123446">MLYLYQANRLETLLELLLAVIRQPLPSPFEPEVVVVQSKGMARWITLQQAKRNGICANLQFPLPATFIWQLFRAMQADLPRRSGFSPDIMAWRIAEQLASSEVMALHPSLQHYLQQPDERRRYELAWQVADIFDHYLMYRPDWIEAWEQGRQLGLGEEERWQQPLWQRLAAQDSAPHRVRLLQHLLDRLAQGERPAHLPQRVILFGISAMPPAYVDILHGLSQQLDVCLFVLNPCQEAWGHLTRQPPQLDLLLEDAGPARPEDLYLDLGHPLLASLGRQGRDFMDMLVERHSGELHDLFVENEQPTLLARLQNDILYLREPAADHVLAEDDVSIQHHLCHSPMRELEVLHDQLLQLFEADPSLQPADVAVLMPDIHTYAPLIDAVFARREGVPYIPYGIADRSLLSQWPLLQVVEQLLQVAAGRFAAAEVLDLLSCPALARCFGIEEAELPLLRQWVEAAAIRWARDARHKAELGLPDDPAHSWQQGLDRLLLGVALPVELAEAEAPMFAGMLPVAVAEGSKAQLLARLAVFVEQLGQLHQRVAQPLSAADWVAQLHQVLEQFFDPDEDEQQAVQHLRDTLAQLLEDTTLAGFNQTFGLPWLRRWLQRHGSQAYGSTGFLSGGVTFCAMVPMRSLPFRVLCLLGLNDGDFPRQLRPQSFDLVAQHYRRGDRSRRFDDRYLFLEALLSARQVLYLSHVGFSIRDGQSLPPSPLLAELLDVIRLSCADPDALSRVTLAHPLQPFDARLFQPDAGRLRSYAAPYARAGVLAGLGEGSLAPLFQQPLPERVVDSASLEEWLQCFRNPARYLLRERLSIWLDEPRAEPEGYEPFELDWHARQTLRRWLQQAQGRPWGDAETVQCLVEADGLLPAGPMGGLMYQAERATLQPFLQALPGAAETLPPLPFHWQGQQLRLQGVLGQGNWRLTPSGLLGLRADRLRPADEFLLWIQHLLLCVLQPQNVACQSRWLAHDERNGAQWLQFERVAEPEPLLLDLEQAFCLAGNQPLPFFIKSAHAWFVAQQQGKDAMKAAERVWLPPEHRHPGQFGEGEQAYYHLLYRDHNPLDQTFCDWAQRLLAPMFAHREVSHEAG</sequence>
<dbReference type="PIRSF" id="PIRSF000980">
    <property type="entry name" value="RecC"/>
    <property type="match status" value="1"/>
</dbReference>
<keyword evidence="8 10" id="KW-0238">DNA-binding</keyword>
<evidence type="ECO:0000256" key="1">
    <source>
        <dbReference type="ARBA" id="ARBA00022722"/>
    </source>
</evidence>
<dbReference type="PANTHER" id="PTHR30591:SF1">
    <property type="entry name" value="RECBCD ENZYME SUBUNIT RECC"/>
    <property type="match status" value="1"/>
</dbReference>
<evidence type="ECO:0000313" key="12">
    <source>
        <dbReference type="EMBL" id="NLR73769.1"/>
    </source>
</evidence>
<comment type="miscellaneous">
    <text evidence="10">In the RecBCD complex, RecB has a slow 3'-5' helicase, an exonuclease activity and loads RecA onto ssDNA, RecD has a fast 5'-3' helicase activity, while RecC stimulates the ATPase and processivity of the RecB helicase and contributes to recognition of the Chi site.</text>
</comment>
<evidence type="ECO:0000256" key="7">
    <source>
        <dbReference type="ARBA" id="ARBA00022840"/>
    </source>
</evidence>
<evidence type="ECO:0000256" key="5">
    <source>
        <dbReference type="ARBA" id="ARBA00022806"/>
    </source>
</evidence>
<comment type="similarity">
    <text evidence="10">Belongs to the RecC family.</text>
</comment>
<keyword evidence="2 10" id="KW-0547">Nucleotide-binding</keyword>
<dbReference type="GO" id="GO:0003678">
    <property type="term" value="F:DNA helicase activity"/>
    <property type="evidence" value="ECO:0007669"/>
    <property type="project" value="UniProtKB-UniRule"/>
</dbReference>
<comment type="subunit">
    <text evidence="10">Heterotrimer of RecB, RecC and RecD. All subunits contribute to DNA-binding.</text>
</comment>
<dbReference type="GO" id="GO:0009338">
    <property type="term" value="C:exodeoxyribonuclease V complex"/>
    <property type="evidence" value="ECO:0007669"/>
    <property type="project" value="InterPro"/>
</dbReference>
<dbReference type="Proteomes" id="UP000587991">
    <property type="component" value="Unassembled WGS sequence"/>
</dbReference>
<dbReference type="EMBL" id="JABAIM010000001">
    <property type="protein sequence ID" value="NLR73769.1"/>
    <property type="molecule type" value="Genomic_DNA"/>
</dbReference>
<evidence type="ECO:0000256" key="6">
    <source>
        <dbReference type="ARBA" id="ARBA00022839"/>
    </source>
</evidence>
<dbReference type="Gene3D" id="3.40.50.300">
    <property type="entry name" value="P-loop containing nucleotide triphosphate hydrolases"/>
    <property type="match status" value="2"/>
</dbReference>
<accession>A0A847S8T2</accession>
<evidence type="ECO:0000259" key="11">
    <source>
        <dbReference type="Pfam" id="PF17946"/>
    </source>
</evidence>
<evidence type="ECO:0000256" key="9">
    <source>
        <dbReference type="ARBA" id="ARBA00023204"/>
    </source>
</evidence>
<dbReference type="InterPro" id="IPR013986">
    <property type="entry name" value="DExx_box_DNA_helicase_dom_sf"/>
</dbReference>
<dbReference type="PANTHER" id="PTHR30591">
    <property type="entry name" value="RECBCD ENZYME SUBUNIT RECC"/>
    <property type="match status" value="1"/>
</dbReference>
<evidence type="ECO:0000256" key="8">
    <source>
        <dbReference type="ARBA" id="ARBA00023125"/>
    </source>
</evidence>
<keyword evidence="13" id="KW-1185">Reference proteome</keyword>
<dbReference type="InterPro" id="IPR011335">
    <property type="entry name" value="Restrct_endonuc-II-like"/>
</dbReference>
<evidence type="ECO:0000256" key="4">
    <source>
        <dbReference type="ARBA" id="ARBA00022801"/>
    </source>
</evidence>
<gene>
    <name evidence="10 12" type="primary">recC</name>
    <name evidence="12" type="ORF">HF682_01160</name>
</gene>
<dbReference type="Pfam" id="PF17946">
    <property type="entry name" value="RecC_C"/>
    <property type="match status" value="1"/>
</dbReference>
<dbReference type="HAMAP" id="MF_01486">
    <property type="entry name" value="RecC"/>
    <property type="match status" value="1"/>
</dbReference>
<evidence type="ECO:0000256" key="10">
    <source>
        <dbReference type="HAMAP-Rule" id="MF_01486"/>
    </source>
</evidence>
<dbReference type="InterPro" id="IPR041500">
    <property type="entry name" value="RecC_C"/>
</dbReference>
<proteinExistence type="inferred from homology"/>
<dbReference type="InterPro" id="IPR006697">
    <property type="entry name" value="RecC"/>
</dbReference>